<dbReference type="GO" id="GO:0009898">
    <property type="term" value="C:cytoplasmic side of plasma membrane"/>
    <property type="evidence" value="ECO:0007669"/>
    <property type="project" value="UniProtKB-UniRule"/>
</dbReference>
<evidence type="ECO:0000313" key="7">
    <source>
        <dbReference type="Proteomes" id="UP000234845"/>
    </source>
</evidence>
<comment type="function">
    <text evidence="4">Modulates cellular lipopolysaccharide (LPS) levels by regulating LpxC, which is involved in lipid A biosynthesis. May act by modulating the proteolytic activity of FtsH towards LpxC. May also coordinate assembly of proteins involved in LPS synthesis at the plasma membrane.</text>
</comment>
<dbReference type="GO" id="GO:0008653">
    <property type="term" value="P:lipopolysaccharide metabolic process"/>
    <property type="evidence" value="ECO:0007669"/>
    <property type="project" value="InterPro"/>
</dbReference>
<reference evidence="7" key="1">
    <citation type="submission" date="2017-11" db="EMBL/GenBank/DDBJ databases">
        <title>The draft genome sequence of Chromatocurvus sp. F02.</title>
        <authorList>
            <person name="Du Z.-J."/>
            <person name="Chang Y.-Q."/>
        </authorList>
    </citation>
    <scope>NUCLEOTIDE SEQUENCE [LARGE SCALE GENOMIC DNA]</scope>
    <source>
        <strain evidence="7">F02</strain>
    </source>
</reference>
<keyword evidence="1 4" id="KW-0479">Metal-binding</keyword>
<name>A0A2N5Y0S2_9GAMM</name>
<organism evidence="6 7">
    <name type="scientific">Kineobactrum sediminis</name>
    <dbReference type="NCBI Taxonomy" id="1905677"/>
    <lineage>
        <taxon>Bacteria</taxon>
        <taxon>Pseudomonadati</taxon>
        <taxon>Pseudomonadota</taxon>
        <taxon>Gammaproteobacteria</taxon>
        <taxon>Cellvibrionales</taxon>
        <taxon>Halieaceae</taxon>
        <taxon>Kineobactrum</taxon>
    </lineage>
</organism>
<dbReference type="NCBIfam" id="NF008757">
    <property type="entry name" value="PRK11788.1-5"/>
    <property type="match status" value="1"/>
</dbReference>
<keyword evidence="4" id="KW-0997">Cell inner membrane</keyword>
<comment type="subcellular location">
    <subcellularLocation>
        <location evidence="4">Cell inner membrane</location>
        <topology evidence="4">Single-pass membrane protein</topology>
        <orientation evidence="4">Cytoplasmic side</orientation>
    </subcellularLocation>
</comment>
<dbReference type="Pfam" id="PF18073">
    <property type="entry name" value="Zn_ribbon_LapB"/>
    <property type="match status" value="1"/>
</dbReference>
<keyword evidence="4" id="KW-0408">Iron</keyword>
<dbReference type="Proteomes" id="UP000234845">
    <property type="component" value="Unassembled WGS sequence"/>
</dbReference>
<keyword evidence="2 4" id="KW-0677">Repeat</keyword>
<keyword evidence="3 4" id="KW-0802">TPR repeat</keyword>
<evidence type="ECO:0000256" key="2">
    <source>
        <dbReference type="ARBA" id="ARBA00022737"/>
    </source>
</evidence>
<dbReference type="RefSeq" id="WP_101521916.1">
    <property type="nucleotide sequence ID" value="NZ_PKLZ01000009.1"/>
</dbReference>
<dbReference type="HAMAP" id="MF_00994">
    <property type="entry name" value="LPS_assembly_LapB"/>
    <property type="match status" value="1"/>
</dbReference>
<proteinExistence type="inferred from homology"/>
<evidence type="ECO:0000256" key="4">
    <source>
        <dbReference type="HAMAP-Rule" id="MF_00994"/>
    </source>
</evidence>
<dbReference type="Pfam" id="PF13176">
    <property type="entry name" value="TPR_7"/>
    <property type="match status" value="1"/>
</dbReference>
<dbReference type="Pfam" id="PF14559">
    <property type="entry name" value="TPR_19"/>
    <property type="match status" value="1"/>
</dbReference>
<comment type="caution">
    <text evidence="6">The sequence shown here is derived from an EMBL/GenBank/DDBJ whole genome shotgun (WGS) entry which is preliminary data.</text>
</comment>
<evidence type="ECO:0000256" key="3">
    <source>
        <dbReference type="ARBA" id="ARBA00022803"/>
    </source>
</evidence>
<dbReference type="EMBL" id="PKLZ01000009">
    <property type="protein sequence ID" value="PLW81981.1"/>
    <property type="molecule type" value="Genomic_DNA"/>
</dbReference>
<feature type="binding site" evidence="4">
    <location>
        <position position="371"/>
    </location>
    <ligand>
        <name>Fe cation</name>
        <dbReference type="ChEBI" id="CHEBI:24875"/>
    </ligand>
</feature>
<dbReference type="GO" id="GO:0046890">
    <property type="term" value="P:regulation of lipid biosynthetic process"/>
    <property type="evidence" value="ECO:0007669"/>
    <property type="project" value="UniProtKB-UniRule"/>
</dbReference>
<keyword evidence="4" id="KW-1003">Cell membrane</keyword>
<dbReference type="AlphaFoldDB" id="A0A2N5Y0S2"/>
<evidence type="ECO:0000256" key="1">
    <source>
        <dbReference type="ARBA" id="ARBA00022723"/>
    </source>
</evidence>
<feature type="domain" description="LapB rubredoxin metal binding" evidence="5">
    <location>
        <begin position="366"/>
        <end position="392"/>
    </location>
</feature>
<feature type="binding site" evidence="4">
    <location>
        <position position="382"/>
    </location>
    <ligand>
        <name>Fe cation</name>
        <dbReference type="ChEBI" id="CHEBI:24875"/>
    </ligand>
</feature>
<accession>A0A2N5Y0S2</accession>
<dbReference type="SUPFAM" id="SSF48452">
    <property type="entry name" value="TPR-like"/>
    <property type="match status" value="2"/>
</dbReference>
<gene>
    <name evidence="4" type="primary">lapB</name>
    <name evidence="6" type="ORF">CWI75_12880</name>
</gene>
<feature type="topological domain" description="Cytoplasmic" evidence="4">
    <location>
        <begin position="22"/>
        <end position="400"/>
    </location>
</feature>
<dbReference type="InterPro" id="IPR051012">
    <property type="entry name" value="CellSynth/LPSAsmb/PSIAsmb"/>
</dbReference>
<dbReference type="InterPro" id="IPR030865">
    <property type="entry name" value="LapB"/>
</dbReference>
<evidence type="ECO:0000313" key="6">
    <source>
        <dbReference type="EMBL" id="PLW81981.1"/>
    </source>
</evidence>
<comment type="similarity">
    <text evidence="4">Belongs to the LapB family.</text>
</comment>
<dbReference type="SMART" id="SM00028">
    <property type="entry name" value="TPR"/>
    <property type="match status" value="4"/>
</dbReference>
<dbReference type="InterPro" id="IPR019734">
    <property type="entry name" value="TPR_rpt"/>
</dbReference>
<dbReference type="OrthoDB" id="507476at2"/>
<sequence length="400" mass="44684">MNDLIIFVLLFAATGAGWWLGRRRAQPAALPMPGQYYKGLNYLLDDRPDGAVDAFINALEVNTETLETHIALGNLLRRRGEVDRAIRIHQNLLARPSLPRPHVHQAHLELARDYISAGLFDRAERLLLDLVKDAPEQRRAGQRHLLEIFQSQREWSSAIEVATALLPRRSLLGSVNTEVLSESRQPIEVVLAHYHCELAAELLQAGDIAEARGQLQLALSRDRNCVRASIMLGQLEYQAGDYRQALKVLRKVRQQDADYIPETLPTLRESYRQLDDGPAMRRYLEDCLQAHPSAPLVLALADDIREQAGDDAAAEFLSEQLSHNPSLSGLAGLISLQIGHVEGRVKDNLAVLERLVQGLIAERPTYRCGHCGFAGRQLHWFCPGCKHWGTVKGLFGNHVG</sequence>
<evidence type="ECO:0000259" key="5">
    <source>
        <dbReference type="Pfam" id="PF18073"/>
    </source>
</evidence>
<protein>
    <recommendedName>
        <fullName evidence="4">Lipopolysaccharide assembly protein B</fullName>
    </recommendedName>
</protein>
<keyword evidence="4" id="KW-0472">Membrane</keyword>
<keyword evidence="4" id="KW-0812">Transmembrane</keyword>
<dbReference type="Gene3D" id="1.25.40.10">
    <property type="entry name" value="Tetratricopeptide repeat domain"/>
    <property type="match status" value="2"/>
</dbReference>
<dbReference type="InterPro" id="IPR041166">
    <property type="entry name" value="Rubredoxin_2"/>
</dbReference>
<dbReference type="InterPro" id="IPR011990">
    <property type="entry name" value="TPR-like_helical_dom_sf"/>
</dbReference>
<feature type="binding site" evidence="4">
    <location>
        <position position="385"/>
    </location>
    <ligand>
        <name>Fe cation</name>
        <dbReference type="ChEBI" id="CHEBI:24875"/>
    </ligand>
</feature>
<feature type="binding site" evidence="4">
    <location>
        <position position="368"/>
    </location>
    <ligand>
        <name>Fe cation</name>
        <dbReference type="ChEBI" id="CHEBI:24875"/>
    </ligand>
</feature>
<dbReference type="PANTHER" id="PTHR45586:SF1">
    <property type="entry name" value="LIPOPOLYSACCHARIDE ASSEMBLY PROTEIN B"/>
    <property type="match status" value="1"/>
</dbReference>
<dbReference type="GO" id="GO:0005506">
    <property type="term" value="F:iron ion binding"/>
    <property type="evidence" value="ECO:0007669"/>
    <property type="project" value="UniProtKB-UniRule"/>
</dbReference>
<dbReference type="PANTHER" id="PTHR45586">
    <property type="entry name" value="TPR REPEAT-CONTAINING PROTEIN PA4667"/>
    <property type="match status" value="1"/>
</dbReference>
<keyword evidence="7" id="KW-1185">Reference proteome</keyword>
<keyword evidence="4" id="KW-1133">Transmembrane helix</keyword>